<dbReference type="GO" id="GO:0005525">
    <property type="term" value="F:GTP binding"/>
    <property type="evidence" value="ECO:0007669"/>
    <property type="project" value="UniProtKB-UniRule"/>
</dbReference>
<evidence type="ECO:0000313" key="13">
    <source>
        <dbReference type="EMBL" id="ANY72410.1"/>
    </source>
</evidence>
<dbReference type="Pfam" id="PF01926">
    <property type="entry name" value="MMR_HSR1"/>
    <property type="match status" value="1"/>
</dbReference>
<protein>
    <recommendedName>
        <fullName evidence="10">Probable GTP-binding protein EngB</fullName>
    </recommendedName>
</protein>
<dbReference type="KEGG" id="pib:BBD41_07340"/>
<evidence type="ECO:0000256" key="9">
    <source>
        <dbReference type="ARBA" id="ARBA00023306"/>
    </source>
</evidence>
<dbReference type="SUPFAM" id="SSF52540">
    <property type="entry name" value="P-loop containing nucleoside triphosphate hydrolases"/>
    <property type="match status" value="1"/>
</dbReference>
<proteinExistence type="inferred from homology"/>
<keyword evidence="8 10" id="KW-0717">Septation</keyword>
<keyword evidence="6" id="KW-0460">Magnesium</keyword>
<dbReference type="PANTHER" id="PTHR11649">
    <property type="entry name" value="MSS1/TRME-RELATED GTP-BINDING PROTEIN"/>
    <property type="match status" value="1"/>
</dbReference>
<dbReference type="InterPro" id="IPR006073">
    <property type="entry name" value="GTP-bd"/>
</dbReference>
<evidence type="ECO:0000256" key="1">
    <source>
        <dbReference type="ARBA" id="ARBA00001946"/>
    </source>
</evidence>
<reference evidence="13" key="1">
    <citation type="submission" date="2016-08" db="EMBL/GenBank/DDBJ databases">
        <title>Complete Genome Seqeunce of Paenibacillus sp. nov. IHBB 9852 from high altitute lake of Indian trans-Himalayas.</title>
        <authorList>
            <person name="Kiran S."/>
            <person name="Swarnkar M.K."/>
            <person name="Rana A."/>
            <person name="Tewari R."/>
            <person name="Gulati A."/>
        </authorList>
    </citation>
    <scope>NUCLEOTIDE SEQUENCE [LARGE SCALE GENOMIC DNA]</scope>
    <source>
        <strain evidence="13">IHBB 9852</strain>
    </source>
</reference>
<dbReference type="InterPro" id="IPR005225">
    <property type="entry name" value="Small_GTP-bd"/>
</dbReference>
<dbReference type="InterPro" id="IPR027417">
    <property type="entry name" value="P-loop_NTPase"/>
</dbReference>
<evidence type="ECO:0000256" key="3">
    <source>
        <dbReference type="ARBA" id="ARBA00022618"/>
    </source>
</evidence>
<evidence type="ECO:0000259" key="12">
    <source>
        <dbReference type="PROSITE" id="PS51706"/>
    </source>
</evidence>
<keyword evidence="7 10" id="KW-0342">GTP-binding</keyword>
<evidence type="ECO:0000256" key="7">
    <source>
        <dbReference type="ARBA" id="ARBA00023134"/>
    </source>
</evidence>
<keyword evidence="9 10" id="KW-0131">Cell cycle</keyword>
<dbReference type="EMBL" id="CP016809">
    <property type="protein sequence ID" value="ANY72410.1"/>
    <property type="molecule type" value="Genomic_DNA"/>
</dbReference>
<dbReference type="GO" id="GO:0000917">
    <property type="term" value="P:division septum assembly"/>
    <property type="evidence" value="ECO:0007669"/>
    <property type="project" value="UniProtKB-KW"/>
</dbReference>
<dbReference type="AlphaFoldDB" id="A0A1B2DXG1"/>
<keyword evidence="5 10" id="KW-0547">Nucleotide-binding</keyword>
<dbReference type="FunFam" id="3.40.50.300:FF:000098">
    <property type="entry name" value="Probable GTP-binding protein EngB"/>
    <property type="match status" value="1"/>
</dbReference>
<gene>
    <name evidence="10" type="primary">engB</name>
    <name evidence="13" type="ORF">BBD41_07340</name>
</gene>
<dbReference type="HAMAP" id="MF_00321">
    <property type="entry name" value="GTPase_EngB"/>
    <property type="match status" value="1"/>
</dbReference>
<keyword evidence="3 10" id="KW-0132">Cell division</keyword>
<evidence type="ECO:0000256" key="8">
    <source>
        <dbReference type="ARBA" id="ARBA00023210"/>
    </source>
</evidence>
<dbReference type="InterPro" id="IPR030393">
    <property type="entry name" value="G_ENGB_dom"/>
</dbReference>
<organism evidence="13">
    <name type="scientific">Paenibacillus ihbetae</name>
    <dbReference type="NCBI Taxonomy" id="1870820"/>
    <lineage>
        <taxon>Bacteria</taxon>
        <taxon>Bacillati</taxon>
        <taxon>Bacillota</taxon>
        <taxon>Bacilli</taxon>
        <taxon>Bacillales</taxon>
        <taxon>Paenibacillaceae</taxon>
        <taxon>Paenibacillus</taxon>
    </lineage>
</organism>
<dbReference type="InterPro" id="IPR019987">
    <property type="entry name" value="GTP-bd_ribosome_bio_YsxC"/>
</dbReference>
<evidence type="ECO:0000256" key="5">
    <source>
        <dbReference type="ARBA" id="ARBA00022741"/>
    </source>
</evidence>
<evidence type="ECO:0000256" key="2">
    <source>
        <dbReference type="ARBA" id="ARBA00009638"/>
    </source>
</evidence>
<comment type="function">
    <text evidence="10">Necessary for normal cell division and for the maintenance of normal septation.</text>
</comment>
<feature type="region of interest" description="Disordered" evidence="11">
    <location>
        <begin position="197"/>
        <end position="231"/>
    </location>
</feature>
<evidence type="ECO:0000256" key="6">
    <source>
        <dbReference type="ARBA" id="ARBA00022842"/>
    </source>
</evidence>
<dbReference type="GO" id="GO:0005829">
    <property type="term" value="C:cytosol"/>
    <property type="evidence" value="ECO:0007669"/>
    <property type="project" value="TreeGrafter"/>
</dbReference>
<dbReference type="CDD" id="cd01876">
    <property type="entry name" value="YihA_EngB"/>
    <property type="match status" value="1"/>
</dbReference>
<dbReference type="PANTHER" id="PTHR11649:SF13">
    <property type="entry name" value="ENGB-TYPE G DOMAIN-CONTAINING PROTEIN"/>
    <property type="match status" value="1"/>
</dbReference>
<evidence type="ECO:0000256" key="10">
    <source>
        <dbReference type="HAMAP-Rule" id="MF_00321"/>
    </source>
</evidence>
<evidence type="ECO:0000256" key="11">
    <source>
        <dbReference type="SAM" id="MobiDB-lite"/>
    </source>
</evidence>
<comment type="cofactor">
    <cofactor evidence="1">
        <name>Mg(2+)</name>
        <dbReference type="ChEBI" id="CHEBI:18420"/>
    </cofactor>
</comment>
<dbReference type="Gene3D" id="3.40.50.300">
    <property type="entry name" value="P-loop containing nucleotide triphosphate hydrolases"/>
    <property type="match status" value="1"/>
</dbReference>
<accession>A0A1B2DXG1</accession>
<comment type="similarity">
    <text evidence="2 10">Belongs to the TRAFAC class TrmE-Era-EngA-EngB-Septin-like GTPase superfamily. EngB GTPase family.</text>
</comment>
<dbReference type="NCBIfam" id="TIGR00231">
    <property type="entry name" value="small_GTP"/>
    <property type="match status" value="1"/>
</dbReference>
<dbReference type="NCBIfam" id="TIGR03598">
    <property type="entry name" value="GTPase_YsxC"/>
    <property type="match status" value="1"/>
</dbReference>
<evidence type="ECO:0000256" key="4">
    <source>
        <dbReference type="ARBA" id="ARBA00022723"/>
    </source>
</evidence>
<dbReference type="RefSeq" id="WP_099477139.1">
    <property type="nucleotide sequence ID" value="NZ_CP016809.1"/>
</dbReference>
<sequence length="231" mass="26228">MKVTKAEFVISAVGPAQYPEDALPEIALAGRSNVGKSSLINRMISRKNLARTSATPGKTQQLNYYRVNEDLYLVDFPGYGYAKVSKSQRAAFGEMVEKYLLSRDELKLVLLVVDMRHPPTKDDVSMYEWLQHYDRPVCVVATKADKIPKTRRQKHVKIVKETLGFQPYHSFVMFSSELGLGKEELWEIIESHIGYREENSEEDNRDVRDAAAEDGGANYSDFRNAAKEDGE</sequence>
<feature type="domain" description="EngB-type G" evidence="12">
    <location>
        <begin position="22"/>
        <end position="195"/>
    </location>
</feature>
<name>A0A1B2DXG1_9BACL</name>
<keyword evidence="4" id="KW-0479">Metal-binding</keyword>
<dbReference type="GO" id="GO:0046872">
    <property type="term" value="F:metal ion binding"/>
    <property type="evidence" value="ECO:0007669"/>
    <property type="project" value="UniProtKB-KW"/>
</dbReference>
<dbReference type="PROSITE" id="PS51706">
    <property type="entry name" value="G_ENGB"/>
    <property type="match status" value="1"/>
</dbReference>